<dbReference type="EMBL" id="JADBGQ010000007">
    <property type="protein sequence ID" value="KAG5391166.1"/>
    <property type="molecule type" value="Genomic_DNA"/>
</dbReference>
<keyword evidence="6" id="KW-1185">Reference proteome</keyword>
<organism evidence="5 6">
    <name type="scientific">Brassica rapa subsp. trilocularis</name>
    <dbReference type="NCBI Taxonomy" id="1813537"/>
    <lineage>
        <taxon>Eukaryota</taxon>
        <taxon>Viridiplantae</taxon>
        <taxon>Streptophyta</taxon>
        <taxon>Embryophyta</taxon>
        <taxon>Tracheophyta</taxon>
        <taxon>Spermatophyta</taxon>
        <taxon>Magnoliopsida</taxon>
        <taxon>eudicotyledons</taxon>
        <taxon>Gunneridae</taxon>
        <taxon>Pentapetalae</taxon>
        <taxon>rosids</taxon>
        <taxon>malvids</taxon>
        <taxon>Brassicales</taxon>
        <taxon>Brassicaceae</taxon>
        <taxon>Brassiceae</taxon>
        <taxon>Brassica</taxon>
    </lineage>
</organism>
<dbReference type="Proteomes" id="UP000823674">
    <property type="component" value="Chromosome A08"/>
</dbReference>
<dbReference type="InterPro" id="IPR037883">
    <property type="entry name" value="Knr4/Smi1-like_sf"/>
</dbReference>
<reference evidence="5 6" key="1">
    <citation type="submission" date="2021-03" db="EMBL/GenBank/DDBJ databases">
        <authorList>
            <person name="King G.J."/>
            <person name="Bancroft I."/>
            <person name="Baten A."/>
            <person name="Bloomfield J."/>
            <person name="Borpatragohain P."/>
            <person name="He Z."/>
            <person name="Irish N."/>
            <person name="Irwin J."/>
            <person name="Liu K."/>
            <person name="Mauleon R.P."/>
            <person name="Moore J."/>
            <person name="Morris R."/>
            <person name="Ostergaard L."/>
            <person name="Wang B."/>
            <person name="Wells R."/>
        </authorList>
    </citation>
    <scope>NUCLEOTIDE SEQUENCE [LARGE SCALE GENOMIC DNA]</scope>
    <source>
        <strain evidence="5">R-o-18</strain>
        <tissue evidence="5">Leaf</tissue>
    </source>
</reference>
<evidence type="ECO:0000259" key="4">
    <source>
        <dbReference type="PROSITE" id="PS51087"/>
    </source>
</evidence>
<evidence type="ECO:0000256" key="3">
    <source>
        <dbReference type="SAM" id="MobiDB-lite"/>
    </source>
</evidence>
<feature type="compositionally biased region" description="Acidic residues" evidence="3">
    <location>
        <begin position="39"/>
        <end position="59"/>
    </location>
</feature>
<feature type="compositionally biased region" description="Polar residues" evidence="3">
    <location>
        <begin position="1"/>
        <end position="13"/>
    </location>
</feature>
<dbReference type="SUPFAM" id="SSF160631">
    <property type="entry name" value="SMI1/KNR4-like"/>
    <property type="match status" value="1"/>
</dbReference>
<feature type="domain" description="ApaG" evidence="4">
    <location>
        <begin position="386"/>
        <end position="527"/>
    </location>
</feature>
<dbReference type="Gene3D" id="2.60.40.1470">
    <property type="entry name" value="ApaG domain"/>
    <property type="match status" value="1"/>
</dbReference>
<comment type="caution">
    <text evidence="5">The sequence shown here is derived from an EMBL/GenBank/DDBJ whole genome shotgun (WGS) entry which is preliminary data.</text>
</comment>
<evidence type="ECO:0000256" key="1">
    <source>
        <dbReference type="ARBA" id="ARBA00004906"/>
    </source>
</evidence>
<dbReference type="PANTHER" id="PTHR47463">
    <property type="entry name" value="F-BOX PROTEIN SKIP16"/>
    <property type="match status" value="1"/>
</dbReference>
<dbReference type="SUPFAM" id="SSF81383">
    <property type="entry name" value="F-box domain"/>
    <property type="match status" value="1"/>
</dbReference>
<dbReference type="InterPro" id="IPR018958">
    <property type="entry name" value="Knr4/Smi1-like_dom"/>
</dbReference>
<dbReference type="PANTHER" id="PTHR47463:SF2">
    <property type="entry name" value="F-BOX PROTEIN SKIP16"/>
    <property type="match status" value="1"/>
</dbReference>
<dbReference type="Pfam" id="PF09346">
    <property type="entry name" value="SMI1_KNR4"/>
    <property type="match status" value="1"/>
</dbReference>
<evidence type="ECO:0000313" key="6">
    <source>
        <dbReference type="Proteomes" id="UP000823674"/>
    </source>
</evidence>
<dbReference type="InterPro" id="IPR036047">
    <property type="entry name" value="F-box-like_dom_sf"/>
</dbReference>
<keyword evidence="2" id="KW-0833">Ubl conjugation pathway</keyword>
<dbReference type="PROSITE" id="PS51087">
    <property type="entry name" value="APAG"/>
    <property type="match status" value="1"/>
</dbReference>
<evidence type="ECO:0000313" key="5">
    <source>
        <dbReference type="EMBL" id="KAG5391166.1"/>
    </source>
</evidence>
<gene>
    <name evidence="5" type="primary">A08p044870.1_BraROA</name>
    <name evidence="5" type="ORF">IGI04_032707</name>
</gene>
<dbReference type="SUPFAM" id="SSF110069">
    <property type="entry name" value="ApaG-like"/>
    <property type="match status" value="1"/>
</dbReference>
<dbReference type="Pfam" id="PF04379">
    <property type="entry name" value="DUF525"/>
    <property type="match status" value="1"/>
</dbReference>
<name>A0ABQ7LZN7_BRACM</name>
<dbReference type="InterPro" id="IPR007474">
    <property type="entry name" value="ApaG_domain"/>
</dbReference>
<comment type="pathway">
    <text evidence="1">Protein modification; protein ubiquitination.</text>
</comment>
<accession>A0ABQ7LZN7</accession>
<dbReference type="InterPro" id="IPR036767">
    <property type="entry name" value="ApaG_sf"/>
</dbReference>
<protein>
    <recommendedName>
        <fullName evidence="4">ApaG domain-containing protein</fullName>
    </recommendedName>
</protein>
<feature type="region of interest" description="Disordered" evidence="3">
    <location>
        <begin position="1"/>
        <end position="66"/>
    </location>
</feature>
<sequence length="527" mass="59561">MILAPTSFQQSDHSPMITAPSELQLDSYQDEKDVTLDILSDDDESLDEEVDEAEEEEDLSTPKLMEPRVLKGFSKMKKVELVEADTQKQQRERERERERETKAIMGLEEAGDLVLHIILSKIGPENTARVACVSKRLKVSASEDSLWSIFCSLDLNITTPLGPHGDPSPSFKAAYQSWRESFRMYPWHLVKRVRRCWDNLKLWLSLNFPEAEATLRKGATEEDLEEFESALKVKLPLPTRLLYRFVDGQEPRLDGSLGLIGGYSVYSHDVNVYLLPLKEVIRETNETMSDLGVSNGSNFIVVAASATASLKMFFLDCSDGQLYTGTSTRQMLPCVPEINGDQQQDGMLRWLEEHGRRLQSGVIKVREEDNVKSISLFPEVPPLCSVAVTNGVQVRASSVFIPEVSNLRAQPPAYWYAYSIRMSLVPEGCFLHGRHHSSCQLYWRHWIIRADDEVIDKVNGEAVIGKYPLLQAGEEEFVYESCSNFPTTSGSIEGSFTFIPGSLKDPKGSQFEVKVEEFPLKLPDYIF</sequence>
<evidence type="ECO:0000256" key="2">
    <source>
        <dbReference type="ARBA" id="ARBA00022786"/>
    </source>
</evidence>
<proteinExistence type="predicted"/>